<evidence type="ECO:0000313" key="2">
    <source>
        <dbReference type="EMBL" id="PZO37427.1"/>
    </source>
</evidence>
<accession>A0A2W4W1R3</accession>
<evidence type="ECO:0000313" key="3">
    <source>
        <dbReference type="Proteomes" id="UP000249467"/>
    </source>
</evidence>
<protein>
    <submittedName>
        <fullName evidence="2">Heavy metal transporter</fullName>
    </submittedName>
</protein>
<proteinExistence type="predicted"/>
<name>A0A2W4W1R3_9CYAN</name>
<dbReference type="AlphaFoldDB" id="A0A2W4W1R3"/>
<dbReference type="Proteomes" id="UP000249467">
    <property type="component" value="Unassembled WGS sequence"/>
</dbReference>
<feature type="domain" description="HMA" evidence="1">
    <location>
        <begin position="6"/>
        <end position="60"/>
    </location>
</feature>
<organism evidence="2 3">
    <name type="scientific">Pseudanabaena frigida</name>
    <dbReference type="NCBI Taxonomy" id="945775"/>
    <lineage>
        <taxon>Bacteria</taxon>
        <taxon>Bacillati</taxon>
        <taxon>Cyanobacteriota</taxon>
        <taxon>Cyanophyceae</taxon>
        <taxon>Pseudanabaenales</taxon>
        <taxon>Pseudanabaenaceae</taxon>
        <taxon>Pseudanabaena</taxon>
    </lineage>
</organism>
<dbReference type="EMBL" id="QBML01000031">
    <property type="protein sequence ID" value="PZO37427.1"/>
    <property type="molecule type" value="Genomic_DNA"/>
</dbReference>
<reference evidence="2 3" key="2">
    <citation type="submission" date="2018-06" db="EMBL/GenBank/DDBJ databases">
        <title>Metagenomic assembly of (sub)arctic Cyanobacteria and their associated microbiome from non-axenic cultures.</title>
        <authorList>
            <person name="Baurain D."/>
        </authorList>
    </citation>
    <scope>NUCLEOTIDE SEQUENCE [LARGE SCALE GENOMIC DNA]</scope>
    <source>
        <strain evidence="2">ULC066bin1</strain>
    </source>
</reference>
<dbReference type="InterPro" id="IPR006121">
    <property type="entry name" value="HMA_dom"/>
</dbReference>
<dbReference type="Pfam" id="PF00403">
    <property type="entry name" value="HMA"/>
    <property type="match status" value="1"/>
</dbReference>
<dbReference type="GO" id="GO:0046872">
    <property type="term" value="F:metal ion binding"/>
    <property type="evidence" value="ECO:0007669"/>
    <property type="project" value="InterPro"/>
</dbReference>
<dbReference type="SUPFAM" id="SSF55008">
    <property type="entry name" value="HMA, heavy metal-associated domain"/>
    <property type="match status" value="1"/>
</dbReference>
<dbReference type="InterPro" id="IPR036163">
    <property type="entry name" value="HMA_dom_sf"/>
</dbReference>
<comment type="caution">
    <text evidence="2">The sequence shown here is derived from an EMBL/GenBank/DDBJ whole genome shotgun (WGS) entry which is preliminary data.</text>
</comment>
<dbReference type="Gene3D" id="3.30.70.100">
    <property type="match status" value="1"/>
</dbReference>
<evidence type="ECO:0000259" key="1">
    <source>
        <dbReference type="Pfam" id="PF00403"/>
    </source>
</evidence>
<gene>
    <name evidence="2" type="ORF">DCF19_18835</name>
</gene>
<reference evidence="2 3" key="1">
    <citation type="submission" date="2018-04" db="EMBL/GenBank/DDBJ databases">
        <authorList>
            <person name="Go L.Y."/>
            <person name="Mitchell J.A."/>
        </authorList>
    </citation>
    <scope>NUCLEOTIDE SEQUENCE [LARGE SCALE GENOMIC DNA]</scope>
    <source>
        <strain evidence="2">ULC066bin1</strain>
    </source>
</reference>
<sequence>MTLKLLVPSIGCSSCIETITKTIQSIDATASIVGDVANKSLEIDSQLPEAKIRNLIVVAGHKVS</sequence>